<proteinExistence type="predicted"/>
<reference evidence="1 2" key="1">
    <citation type="submission" date="2018-06" db="EMBL/GenBank/DDBJ databases">
        <authorList>
            <person name="Akers M.E."/>
            <person name="Baldus K."/>
            <person name="Bryant G.N."/>
            <person name="Cevasco M.E."/>
            <person name="Chichester A.M."/>
            <person name="Largen K.M."/>
            <person name="Lehmann E.J."/>
            <person name="Majewski M."/>
            <person name="Pires N."/>
            <person name="Ricci K.D."/>
            <person name="Smith R.L."/>
            <person name="Tancini M.E."/>
            <person name="Williams D.C."/>
            <person name="Butela K.A."/>
            <person name="Garlena R.A."/>
            <person name="Russell D.A."/>
            <person name="Pope W.H."/>
            <person name="Jacobs-Sera D."/>
            <person name="Hatfull G.F."/>
        </authorList>
    </citation>
    <scope>NUCLEOTIDE SEQUENCE [LARGE SCALE GENOMIC DNA]</scope>
</reference>
<sequence>MKTYDVDIKASYRVEAADIDAAMTKAYRLADGTDEPDEHARVVGTECTKVALL</sequence>
<protein>
    <submittedName>
        <fullName evidence="1">Uncharacterized protein</fullName>
    </submittedName>
</protein>
<evidence type="ECO:0000313" key="1">
    <source>
        <dbReference type="EMBL" id="AXH47426.1"/>
    </source>
</evidence>
<accession>A0A345KWM4</accession>
<evidence type="ECO:0000313" key="2">
    <source>
        <dbReference type="Proteomes" id="UP000257782"/>
    </source>
</evidence>
<name>A0A345KWM4_9CAUD</name>
<dbReference type="EMBL" id="MH513970">
    <property type="protein sequence ID" value="AXH47426.1"/>
    <property type="molecule type" value="Genomic_DNA"/>
</dbReference>
<organism evidence="1 2">
    <name type="scientific">Mycobacterium phage Hangman</name>
    <dbReference type="NCBI Taxonomy" id="2250299"/>
    <lineage>
        <taxon>Viruses</taxon>
        <taxon>Duplodnaviria</taxon>
        <taxon>Heunggongvirae</taxon>
        <taxon>Uroviricota</taxon>
        <taxon>Caudoviricetes</taxon>
        <taxon>Bclasvirinae</taxon>
        <taxon>Coopervirus</taxon>
        <taxon>Coopervirus brownCNA</taxon>
    </lineage>
</organism>
<dbReference type="Proteomes" id="UP000257782">
    <property type="component" value="Segment"/>
</dbReference>
<gene>
    <name evidence="1" type="primary">63</name>
    <name evidence="1" type="ORF">SEA_HANGMAN_63</name>
</gene>